<keyword evidence="3 7" id="KW-0812">Transmembrane</keyword>
<dbReference type="EMBL" id="WVTB01000085">
    <property type="protein sequence ID" value="KAF3799313.1"/>
    <property type="molecule type" value="Genomic_DNA"/>
</dbReference>
<dbReference type="GO" id="GO:0022857">
    <property type="term" value="F:transmembrane transporter activity"/>
    <property type="evidence" value="ECO:0007669"/>
    <property type="project" value="InterPro"/>
</dbReference>
<dbReference type="Gene3D" id="1.20.1250.20">
    <property type="entry name" value="MFS general substrate transporter like domains"/>
    <property type="match status" value="1"/>
</dbReference>
<protein>
    <submittedName>
        <fullName evidence="8">MFS transporter prlL</fullName>
    </submittedName>
</protein>
<evidence type="ECO:0000256" key="1">
    <source>
        <dbReference type="ARBA" id="ARBA00004141"/>
    </source>
</evidence>
<reference evidence="8" key="2">
    <citation type="submission" date="2020-03" db="EMBL/GenBank/DDBJ databases">
        <authorList>
            <person name="Fu F.-F."/>
            <person name="Chen J."/>
        </authorList>
    </citation>
    <scope>NUCLEOTIDE SEQUENCE</scope>
    <source>
        <strain evidence="8">Lc1</strain>
    </source>
</reference>
<keyword evidence="9" id="KW-1185">Reference proteome</keyword>
<feature type="compositionally biased region" description="Acidic residues" evidence="6">
    <location>
        <begin position="134"/>
        <end position="145"/>
    </location>
</feature>
<organism evidence="8 9">
    <name type="scientific">Colletotrichum gloeosporioides</name>
    <name type="common">Anthracnose fungus</name>
    <name type="synonym">Glomerella cingulata</name>
    <dbReference type="NCBI Taxonomy" id="474922"/>
    <lineage>
        <taxon>Eukaryota</taxon>
        <taxon>Fungi</taxon>
        <taxon>Dikarya</taxon>
        <taxon>Ascomycota</taxon>
        <taxon>Pezizomycotina</taxon>
        <taxon>Sordariomycetes</taxon>
        <taxon>Hypocreomycetidae</taxon>
        <taxon>Glomerellales</taxon>
        <taxon>Glomerellaceae</taxon>
        <taxon>Colletotrichum</taxon>
        <taxon>Colletotrichum gloeosporioides species complex</taxon>
    </lineage>
</organism>
<sequence>MITFNFGHANGSAPAGGTSESLSWQLQEAARVSMEIAVRSEGWENKHSNTLLVALFLLAWFEITCDNADNARPSFPSTLAEDIIVKGRDWNSGSTHVFQWLTLLDSKMSHMGGRHLLTEGAHKVALQPRPTVSPDEDVDDEDSEISVESWEPSSHDSTRVNGYPETPQNRLAYLLSSQPPLSPSPRVIRADIFNIILQPAFEFHIKSQAYSRRIGCHDRHHRIRETPEDEYEVITACRGYEEELQELWRHRPGILNLSARQLKHFVSESIAKRLEQLFSVYIATFWAHFLYIHRVAFWALKHTAIARKAVKETGDMLRRSVGQAATDVAFDADVPRLSDNVIHPGLMWTCYLFGCEVADPVQQDWTVRQLRALGELQPTCEGGSNDEDAARLQSPRLDTKGAQNALKIEKNEEKDVEMVEDVETPRSTGALCPDKDMERRIVRKIDIRLMPFTALIYLLCYLDRSNIGNAKILNSSTGDSLLDSTGMTNYQYTIALMVFLVSYTVFEAPSNLALKVFSPNKWLGFLIIGFGSFCTGIGDANSFASVAVLRFFLGAFESGVFAGMIFYMSFWYRPEERASRIAIFLGSATLAGAFGGYVSRDQIVL</sequence>
<evidence type="ECO:0000256" key="2">
    <source>
        <dbReference type="ARBA" id="ARBA00022448"/>
    </source>
</evidence>
<proteinExistence type="predicted"/>
<evidence type="ECO:0000256" key="6">
    <source>
        <dbReference type="SAM" id="MobiDB-lite"/>
    </source>
</evidence>
<keyword evidence="5 7" id="KW-0472">Membrane</keyword>
<evidence type="ECO:0000256" key="3">
    <source>
        <dbReference type="ARBA" id="ARBA00022692"/>
    </source>
</evidence>
<dbReference type="Pfam" id="PF07690">
    <property type="entry name" value="MFS_1"/>
    <property type="match status" value="1"/>
</dbReference>
<keyword evidence="4 7" id="KW-1133">Transmembrane helix</keyword>
<dbReference type="PANTHER" id="PTHR43791">
    <property type="entry name" value="PERMEASE-RELATED"/>
    <property type="match status" value="1"/>
</dbReference>
<dbReference type="RefSeq" id="XP_045258473.1">
    <property type="nucleotide sequence ID" value="XM_045401471.1"/>
</dbReference>
<accession>A0A8H4C8U4</accession>
<feature type="region of interest" description="Disordered" evidence="6">
    <location>
        <begin position="128"/>
        <end position="163"/>
    </location>
</feature>
<comment type="subcellular location">
    <subcellularLocation>
        <location evidence="1">Membrane</location>
        <topology evidence="1">Multi-pass membrane protein</topology>
    </subcellularLocation>
</comment>
<evidence type="ECO:0000256" key="4">
    <source>
        <dbReference type="ARBA" id="ARBA00022989"/>
    </source>
</evidence>
<dbReference type="GO" id="GO:0016020">
    <property type="term" value="C:membrane"/>
    <property type="evidence" value="ECO:0007669"/>
    <property type="project" value="UniProtKB-SubCell"/>
</dbReference>
<evidence type="ECO:0000256" key="7">
    <source>
        <dbReference type="SAM" id="Phobius"/>
    </source>
</evidence>
<feature type="transmembrane region" description="Helical" evidence="7">
    <location>
        <begin position="522"/>
        <end position="541"/>
    </location>
</feature>
<evidence type="ECO:0000256" key="5">
    <source>
        <dbReference type="ARBA" id="ARBA00023136"/>
    </source>
</evidence>
<dbReference type="InterPro" id="IPR036259">
    <property type="entry name" value="MFS_trans_sf"/>
</dbReference>
<gene>
    <name evidence="8" type="ORF">GCG54_00001354</name>
</gene>
<dbReference type="AlphaFoldDB" id="A0A8H4C8U4"/>
<feature type="transmembrane region" description="Helical" evidence="7">
    <location>
        <begin position="581"/>
        <end position="599"/>
    </location>
</feature>
<comment type="caution">
    <text evidence="8">The sequence shown here is derived from an EMBL/GenBank/DDBJ whole genome shotgun (WGS) entry which is preliminary data.</text>
</comment>
<evidence type="ECO:0000313" key="8">
    <source>
        <dbReference type="EMBL" id="KAF3799313.1"/>
    </source>
</evidence>
<name>A0A8H4C8U4_COLGL</name>
<dbReference type="Proteomes" id="UP000613401">
    <property type="component" value="Unassembled WGS sequence"/>
</dbReference>
<keyword evidence="2" id="KW-0813">Transport</keyword>
<reference evidence="8" key="1">
    <citation type="journal article" date="2020" name="Phytopathology">
        <title>Genome sequence and comparative analysis of Colletotrichum gloeosporioides isolated from Liriodendron leaves.</title>
        <authorList>
            <person name="Fu F.F."/>
            <person name="Hao Z."/>
            <person name="Wang P."/>
            <person name="Lu Y."/>
            <person name="Xue L.J."/>
            <person name="Wei G."/>
            <person name="Tian Y."/>
            <person name="Baishi H."/>
            <person name="Xu H."/>
            <person name="Shi J."/>
            <person name="Cheng T."/>
            <person name="Wang G."/>
            <person name="Yi Y."/>
            <person name="Chen J."/>
        </authorList>
    </citation>
    <scope>NUCLEOTIDE SEQUENCE</scope>
    <source>
        <strain evidence="8">Lc1</strain>
    </source>
</reference>
<dbReference type="InterPro" id="IPR011701">
    <property type="entry name" value="MFS"/>
</dbReference>
<evidence type="ECO:0000313" key="9">
    <source>
        <dbReference type="Proteomes" id="UP000613401"/>
    </source>
</evidence>
<dbReference type="SUPFAM" id="SSF103473">
    <property type="entry name" value="MFS general substrate transporter"/>
    <property type="match status" value="1"/>
</dbReference>
<feature type="transmembrane region" description="Helical" evidence="7">
    <location>
        <begin position="547"/>
        <end position="569"/>
    </location>
</feature>
<dbReference type="GeneID" id="69008523"/>
<dbReference type="PANTHER" id="PTHR43791:SF49">
    <property type="entry name" value="TRANSPORTER, PUTATIVE (AFU_ORTHOLOGUE AFUA_4G04250)-RELATED"/>
    <property type="match status" value="1"/>
</dbReference>